<evidence type="ECO:0000313" key="2">
    <source>
        <dbReference type="Proteomes" id="UP000324252"/>
    </source>
</evidence>
<name>A0A1H0NT03_9RHOB</name>
<evidence type="ECO:0008006" key="3">
    <source>
        <dbReference type="Google" id="ProtNLM"/>
    </source>
</evidence>
<protein>
    <recommendedName>
        <fullName evidence="3">DUF2946 domain-containing protein</fullName>
    </recommendedName>
</protein>
<dbReference type="AlphaFoldDB" id="A0A1H0NT03"/>
<dbReference type="Proteomes" id="UP000324252">
    <property type="component" value="Unassembled WGS sequence"/>
</dbReference>
<keyword evidence="2" id="KW-1185">Reference proteome</keyword>
<evidence type="ECO:0000313" key="1">
    <source>
        <dbReference type="EMBL" id="SHK95503.1"/>
    </source>
</evidence>
<accession>A0A1H0NT03</accession>
<reference evidence="1 2" key="1">
    <citation type="submission" date="2016-11" db="EMBL/GenBank/DDBJ databases">
        <authorList>
            <person name="Varghese N."/>
            <person name="Submissions S."/>
        </authorList>
    </citation>
    <scope>NUCLEOTIDE SEQUENCE [LARGE SCALE GENOMIC DNA]</scope>
    <source>
        <strain evidence="1 2">DSM 29620</strain>
    </source>
</reference>
<sequence>MRHRLPDILHTAFFALALIFAGVFSAFAEGATALGHHGVTTMVICGDETRTVTIDRSGKPVEPSRSSVCSLCPDCILHAAAMPAASDLWVRPIRFAHGITPRIFAIRNADVTARWHPARGPPNKT</sequence>
<organism evidence="1 2">
    <name type="scientific">Lutimaribacter pacificus</name>
    <dbReference type="NCBI Taxonomy" id="391948"/>
    <lineage>
        <taxon>Bacteria</taxon>
        <taxon>Pseudomonadati</taxon>
        <taxon>Pseudomonadota</taxon>
        <taxon>Alphaproteobacteria</taxon>
        <taxon>Rhodobacterales</taxon>
        <taxon>Roseobacteraceae</taxon>
        <taxon>Lutimaribacter</taxon>
    </lineage>
</organism>
<dbReference type="EMBL" id="FQZZ01000014">
    <property type="protein sequence ID" value="SHK95503.1"/>
    <property type="molecule type" value="Genomic_DNA"/>
</dbReference>
<dbReference type="OrthoDB" id="7863585at2"/>
<gene>
    <name evidence="1" type="ORF">SAMN05444142_11444</name>
</gene>
<proteinExistence type="predicted"/>
<dbReference type="RefSeq" id="WP_149789722.1">
    <property type="nucleotide sequence ID" value="NZ_FNIO01000014.1"/>
</dbReference>